<name>N1PWU4_DOTSN</name>
<comment type="pathway">
    <text evidence="2">Protein modification; protein glycosylation.</text>
</comment>
<dbReference type="AlphaFoldDB" id="N1PWU4"/>
<keyword evidence="9" id="KW-0472">Membrane</keyword>
<accession>N1PWU4</accession>
<dbReference type="HOGENOM" id="CLU_040188_0_0_1"/>
<protein>
    <submittedName>
        <fullName evidence="10">Glycosyltransferase family 71 protein</fullName>
    </submittedName>
</protein>
<comment type="similarity">
    <text evidence="3">Belongs to the MNN1/MNT family.</text>
</comment>
<keyword evidence="6" id="KW-0735">Signal-anchor</keyword>
<dbReference type="PANTHER" id="PTHR31646:SF1">
    <property type="entry name" value="ALPHA-1,2-MANNOSYLTRANSFERASE MNN2"/>
    <property type="match status" value="1"/>
</dbReference>
<dbReference type="SUPFAM" id="SSF53448">
    <property type="entry name" value="Nucleotide-diphospho-sugar transferases"/>
    <property type="match status" value="1"/>
</dbReference>
<keyword evidence="5" id="KW-0812">Transmembrane</keyword>
<dbReference type="Proteomes" id="UP000016933">
    <property type="component" value="Unassembled WGS sequence"/>
</dbReference>
<keyword evidence="11" id="KW-1185">Reference proteome</keyword>
<dbReference type="PANTHER" id="PTHR31646">
    <property type="entry name" value="ALPHA-1,2-MANNOSYLTRANSFERASE MNN2"/>
    <property type="match status" value="1"/>
</dbReference>
<sequence length="492" mass="55904">MPRYRSLLTLLVASICVVSFMTLWLGALGEQQTPIATLVDTVGSKTDSSYANAHTFDESDKFWPHFENVFRLKPVTMKEAKAGCAWKNVDDVNFQFAAEQNAFVDTEWVVNDTSDAVVDKRRSDWQEFMMHGTIPYGDVADQLSGRGIVVVGGLGQSFHRIKVLLRQLKRLGSSMPVEIHYWNDEMTESKILELMNLWPHIALNDLSSPSLVYKTQLEGLIRPNYQLKTAAILNSNFAEILLMDSDNIPTIPPEQLFESETYAEYGTVFWPDIARTRANDPIWAITNTPCRTDEYEQESGQALIDKRKFWYHLQLAMFFINHENSPYYNNIILGDKDTFRFAWHALKTHYGRPAHWLASVGTNINDTFCGHHFAQFHPDRNDSRVAFMHGGLLKTMDKSVMAWHRKSNGGVFQAYKTGASPFDPADMTKVGIKLDGVGYMPDRPEGLGGQMCTDLRETTARPFEELVEGFNEVFEDVGGYWLIDSKEFNSGT</sequence>
<evidence type="ECO:0000313" key="11">
    <source>
        <dbReference type="Proteomes" id="UP000016933"/>
    </source>
</evidence>
<organism evidence="10 11">
    <name type="scientific">Dothistroma septosporum (strain NZE10 / CBS 128990)</name>
    <name type="common">Red band needle blight fungus</name>
    <name type="synonym">Mycosphaerella pini</name>
    <dbReference type="NCBI Taxonomy" id="675120"/>
    <lineage>
        <taxon>Eukaryota</taxon>
        <taxon>Fungi</taxon>
        <taxon>Dikarya</taxon>
        <taxon>Ascomycota</taxon>
        <taxon>Pezizomycotina</taxon>
        <taxon>Dothideomycetes</taxon>
        <taxon>Dothideomycetidae</taxon>
        <taxon>Mycosphaerellales</taxon>
        <taxon>Mycosphaerellaceae</taxon>
        <taxon>Dothistroma</taxon>
    </lineage>
</organism>
<evidence type="ECO:0000256" key="1">
    <source>
        <dbReference type="ARBA" id="ARBA00004323"/>
    </source>
</evidence>
<evidence type="ECO:0000256" key="6">
    <source>
        <dbReference type="ARBA" id="ARBA00022968"/>
    </source>
</evidence>
<gene>
    <name evidence="10" type="ORF">DOTSEDRAFT_70740</name>
</gene>
<evidence type="ECO:0000256" key="3">
    <source>
        <dbReference type="ARBA" id="ARBA00009105"/>
    </source>
</evidence>
<evidence type="ECO:0000256" key="5">
    <source>
        <dbReference type="ARBA" id="ARBA00022692"/>
    </source>
</evidence>
<keyword evidence="8" id="KW-0333">Golgi apparatus</keyword>
<evidence type="ECO:0000256" key="2">
    <source>
        <dbReference type="ARBA" id="ARBA00004922"/>
    </source>
</evidence>
<evidence type="ECO:0000256" key="9">
    <source>
        <dbReference type="ARBA" id="ARBA00023136"/>
    </source>
</evidence>
<evidence type="ECO:0000256" key="8">
    <source>
        <dbReference type="ARBA" id="ARBA00023034"/>
    </source>
</evidence>
<proteinExistence type="inferred from homology"/>
<comment type="subcellular location">
    <subcellularLocation>
        <location evidence="1">Golgi apparatus membrane</location>
        <topology evidence="1">Single-pass type II membrane protein</topology>
    </subcellularLocation>
</comment>
<reference evidence="10 11" key="2">
    <citation type="journal article" date="2012" name="PLoS Pathog.">
        <title>Diverse lifestyles and strategies of plant pathogenesis encoded in the genomes of eighteen Dothideomycetes fungi.</title>
        <authorList>
            <person name="Ohm R.A."/>
            <person name="Feau N."/>
            <person name="Henrissat B."/>
            <person name="Schoch C.L."/>
            <person name="Horwitz B.A."/>
            <person name="Barry K.W."/>
            <person name="Condon B.J."/>
            <person name="Copeland A.C."/>
            <person name="Dhillon B."/>
            <person name="Glaser F."/>
            <person name="Hesse C.N."/>
            <person name="Kosti I."/>
            <person name="LaButti K."/>
            <person name="Lindquist E.A."/>
            <person name="Lucas S."/>
            <person name="Salamov A.A."/>
            <person name="Bradshaw R.E."/>
            <person name="Ciuffetti L."/>
            <person name="Hamelin R.C."/>
            <person name="Kema G.H.J."/>
            <person name="Lawrence C."/>
            <person name="Scott J.A."/>
            <person name="Spatafora J.W."/>
            <person name="Turgeon B.G."/>
            <person name="de Wit P.J.G.M."/>
            <person name="Zhong S."/>
            <person name="Goodwin S.B."/>
            <person name="Grigoriev I.V."/>
        </authorList>
    </citation>
    <scope>NUCLEOTIDE SEQUENCE [LARGE SCALE GENOMIC DNA]</scope>
    <source>
        <strain evidence="11">NZE10 / CBS 128990</strain>
    </source>
</reference>
<dbReference type="eggNOG" id="ENOG502QQ16">
    <property type="taxonomic scope" value="Eukaryota"/>
</dbReference>
<dbReference type="GO" id="GO:0000026">
    <property type="term" value="F:alpha-1,2-mannosyltransferase activity"/>
    <property type="evidence" value="ECO:0007669"/>
    <property type="project" value="TreeGrafter"/>
</dbReference>
<dbReference type="OMA" id="GHHFAQF"/>
<evidence type="ECO:0000256" key="4">
    <source>
        <dbReference type="ARBA" id="ARBA00022679"/>
    </source>
</evidence>
<dbReference type="InterPro" id="IPR022751">
    <property type="entry name" value="Alpha_mannosyltransferase"/>
</dbReference>
<evidence type="ECO:0000256" key="7">
    <source>
        <dbReference type="ARBA" id="ARBA00022989"/>
    </source>
</evidence>
<keyword evidence="7" id="KW-1133">Transmembrane helix</keyword>
<dbReference type="STRING" id="675120.N1PWU4"/>
<dbReference type="OrthoDB" id="430354at2759"/>
<dbReference type="InterPro" id="IPR029044">
    <property type="entry name" value="Nucleotide-diphossugar_trans"/>
</dbReference>
<dbReference type="EMBL" id="KB446537">
    <property type="protein sequence ID" value="EME46880.1"/>
    <property type="molecule type" value="Genomic_DNA"/>
</dbReference>
<dbReference type="GO" id="GO:0000139">
    <property type="term" value="C:Golgi membrane"/>
    <property type="evidence" value="ECO:0007669"/>
    <property type="project" value="UniProtKB-SubCell"/>
</dbReference>
<dbReference type="Pfam" id="PF11051">
    <property type="entry name" value="Mannosyl_trans3"/>
    <property type="match status" value="2"/>
</dbReference>
<dbReference type="GO" id="GO:0046354">
    <property type="term" value="P:mannan biosynthetic process"/>
    <property type="evidence" value="ECO:0007669"/>
    <property type="project" value="TreeGrafter"/>
</dbReference>
<evidence type="ECO:0000313" key="10">
    <source>
        <dbReference type="EMBL" id="EME46880.1"/>
    </source>
</evidence>
<keyword evidence="4 10" id="KW-0808">Transferase</keyword>
<reference evidence="11" key="1">
    <citation type="journal article" date="2012" name="PLoS Genet.">
        <title>The genomes of the fungal plant pathogens Cladosporium fulvum and Dothistroma septosporum reveal adaptation to different hosts and lifestyles but also signatures of common ancestry.</title>
        <authorList>
            <person name="de Wit P.J.G.M."/>
            <person name="van der Burgt A."/>
            <person name="Oekmen B."/>
            <person name="Stergiopoulos I."/>
            <person name="Abd-Elsalam K.A."/>
            <person name="Aerts A.L."/>
            <person name="Bahkali A.H."/>
            <person name="Beenen H.G."/>
            <person name="Chettri P."/>
            <person name="Cox M.P."/>
            <person name="Datema E."/>
            <person name="de Vries R.P."/>
            <person name="Dhillon B."/>
            <person name="Ganley A.R."/>
            <person name="Griffiths S.A."/>
            <person name="Guo Y."/>
            <person name="Hamelin R.C."/>
            <person name="Henrissat B."/>
            <person name="Kabir M.S."/>
            <person name="Jashni M.K."/>
            <person name="Kema G."/>
            <person name="Klaubauf S."/>
            <person name="Lapidus A."/>
            <person name="Levasseur A."/>
            <person name="Lindquist E."/>
            <person name="Mehrabi R."/>
            <person name="Ohm R.A."/>
            <person name="Owen T.J."/>
            <person name="Salamov A."/>
            <person name="Schwelm A."/>
            <person name="Schijlen E."/>
            <person name="Sun H."/>
            <person name="van den Burg H.A."/>
            <person name="van Ham R.C.H.J."/>
            <person name="Zhang S."/>
            <person name="Goodwin S.B."/>
            <person name="Grigoriev I.V."/>
            <person name="Collemare J."/>
            <person name="Bradshaw R.E."/>
        </authorList>
    </citation>
    <scope>NUCLEOTIDE SEQUENCE [LARGE SCALE GENOMIC DNA]</scope>
    <source>
        <strain evidence="11">NZE10 / CBS 128990</strain>
    </source>
</reference>